<evidence type="ECO:0000313" key="2">
    <source>
        <dbReference type="EMBL" id="WPG98260.1"/>
    </source>
</evidence>
<dbReference type="AlphaFoldDB" id="A0AAQ3R7J4"/>
<dbReference type="Proteomes" id="UP001303373">
    <property type="component" value="Chromosome 2"/>
</dbReference>
<dbReference type="EMBL" id="CP138581">
    <property type="protein sequence ID" value="WPG98260.1"/>
    <property type="molecule type" value="Genomic_DNA"/>
</dbReference>
<dbReference type="GO" id="GO:0043291">
    <property type="term" value="C:RAVE complex"/>
    <property type="evidence" value="ECO:0007669"/>
    <property type="project" value="TreeGrafter"/>
</dbReference>
<evidence type="ECO:0008006" key="4">
    <source>
        <dbReference type="Google" id="ProtNLM"/>
    </source>
</evidence>
<keyword evidence="3" id="KW-1185">Reference proteome</keyword>
<dbReference type="PANTHER" id="PTHR13618">
    <property type="entry name" value="LEUCINE ZIPPER CONTAINING TRANSCRIPTION FACTOR LZF1"/>
    <property type="match status" value="1"/>
</dbReference>
<protein>
    <recommendedName>
        <fullName evidence="4">RAVE subunit 2/Rogdi</fullName>
    </recommendedName>
</protein>
<accession>A0AAQ3R7J4</accession>
<proteinExistence type="predicted"/>
<keyword evidence="1" id="KW-0175">Coiled coil</keyword>
<evidence type="ECO:0000313" key="3">
    <source>
        <dbReference type="Proteomes" id="UP001303373"/>
    </source>
</evidence>
<gene>
    <name evidence="2" type="ORF">R9X50_00104800</name>
</gene>
<sequence length="321" mass="35201">MSTLVWPPVTTGTRLHNQEESTRLRELEWLLASLQDTLRSLKAGLEECAHLLAPVEPGSTLVLSSLRSENLKGFITRVGARIVKGDIYLRIPSLPPPKPQTSYKLSISSLPTAPTMMLQQLTTTRTLINACLDVVDATCWTGDSNNADFVSSQMRLLHDNIQEAKASLKGWTDSQKPWNEDPMDENAFMPPLPPNVAFHLSVSEAAVLLHVRTLEAAYPNTGTNTPLSFTPGGVVSSYSGLSLRERLATALGGPRPAFHDEAHEVFMYKGQEVRVRDKVRVESQDPSLMAAMAKLGALERSIALSRRALDTVMGKADDDDD</sequence>
<dbReference type="PANTHER" id="PTHR13618:SF1">
    <property type="entry name" value="PROTEIN ROGDI HOMOLOG"/>
    <property type="match status" value="1"/>
</dbReference>
<dbReference type="InterPro" id="IPR028241">
    <property type="entry name" value="RAVE2/Rogdi"/>
</dbReference>
<organism evidence="2 3">
    <name type="scientific">Acrodontium crateriforme</name>
    <dbReference type="NCBI Taxonomy" id="150365"/>
    <lineage>
        <taxon>Eukaryota</taxon>
        <taxon>Fungi</taxon>
        <taxon>Dikarya</taxon>
        <taxon>Ascomycota</taxon>
        <taxon>Pezizomycotina</taxon>
        <taxon>Dothideomycetes</taxon>
        <taxon>Dothideomycetidae</taxon>
        <taxon>Mycosphaerellales</taxon>
        <taxon>Teratosphaeriaceae</taxon>
        <taxon>Acrodontium</taxon>
    </lineage>
</organism>
<name>A0AAQ3R7J4_9PEZI</name>
<reference evidence="2 3" key="1">
    <citation type="submission" date="2023-11" db="EMBL/GenBank/DDBJ databases">
        <title>An acidophilic fungus is an integral part of prey digestion in a carnivorous sundew plant.</title>
        <authorList>
            <person name="Tsai I.J."/>
        </authorList>
    </citation>
    <scope>NUCLEOTIDE SEQUENCE [LARGE SCALE GENOMIC DNA]</scope>
    <source>
        <strain evidence="2">169a</strain>
    </source>
</reference>
<evidence type="ECO:0000256" key="1">
    <source>
        <dbReference type="SAM" id="Coils"/>
    </source>
</evidence>
<dbReference type="Pfam" id="PF10259">
    <property type="entry name" value="Rogdi_lz"/>
    <property type="match status" value="1"/>
</dbReference>
<feature type="coiled-coil region" evidence="1">
    <location>
        <begin position="17"/>
        <end position="44"/>
    </location>
</feature>